<comment type="caution">
    <text evidence="8">The sequence shown here is derived from an EMBL/GenBank/DDBJ whole genome shotgun (WGS) entry which is preliminary data.</text>
</comment>
<comment type="similarity">
    <text evidence="3 4">Belongs to the tRNA nucleotidyltransferase/poly(A) polymerase family.</text>
</comment>
<keyword evidence="2 3" id="KW-0547">Nucleotide-binding</keyword>
<dbReference type="Gene3D" id="3.30.460.10">
    <property type="entry name" value="Beta Polymerase, domain 2"/>
    <property type="match status" value="1"/>
</dbReference>
<dbReference type="EC" id="2.7.7.19" evidence="3"/>
<dbReference type="NCBIfam" id="TIGR01942">
    <property type="entry name" value="pcnB"/>
    <property type="match status" value="1"/>
</dbReference>
<dbReference type="GO" id="GO:0003723">
    <property type="term" value="F:RNA binding"/>
    <property type="evidence" value="ECO:0007669"/>
    <property type="project" value="UniProtKB-UniRule"/>
</dbReference>
<evidence type="ECO:0000256" key="1">
    <source>
        <dbReference type="ARBA" id="ARBA00022679"/>
    </source>
</evidence>
<dbReference type="InterPro" id="IPR043519">
    <property type="entry name" value="NT_sf"/>
</dbReference>
<evidence type="ECO:0000259" key="6">
    <source>
        <dbReference type="Pfam" id="PF01743"/>
    </source>
</evidence>
<sequence length="429" mass="48566">MSELAAQQNLKPTVLSRAEHPISRRLLSPNTLKVLYRLHRAGFLAYLVGGAVRDLLLGRTPKDFDVGTNARPQQVRQLFRNARIIGRRFRIARVQFGEEVIEVSTFRRSPVVEEPNGEEATDALAPEAASDDEYGTPEEDAFRRDFTVNGLFYNIADFTVIDYAGGLADLERRVIRSIGPAGERFLEDPVRMMRAVEYAVRLGFSLEPETALAIREHFREIRRASAARLAYELTESLKSGHAAGIFRGLWEFGLLLEVLPFLAGYDAKQQELLFRLLALADRVQTEKSLGEEALLALLVWPWLAKPLSEAAEGSLPWGQLEAEIKSRVGEMAQLLSFSHYRGHLLRYGFLYFARLHHEPRSPRKAARMVRHEAFPVAMDLLTVQAAADRQAARLLARWRDIRARVEAGQPPLARQAPSGRFPRRRRARP</sequence>
<evidence type="ECO:0000256" key="5">
    <source>
        <dbReference type="SAM" id="MobiDB-lite"/>
    </source>
</evidence>
<name>A0A7C2NBB3_9BACT</name>
<protein>
    <recommendedName>
        <fullName evidence="3">Poly(A) polymerase I</fullName>
        <shortName evidence="3">PAP I</shortName>
        <ecNumber evidence="3">2.7.7.19</ecNumber>
    </recommendedName>
</protein>
<evidence type="ECO:0000256" key="4">
    <source>
        <dbReference type="RuleBase" id="RU003953"/>
    </source>
</evidence>
<comment type="catalytic activity">
    <reaction evidence="3">
        <text>RNA(n) + ATP = RNA(n)-3'-adenine ribonucleotide + diphosphate</text>
        <dbReference type="Rhea" id="RHEA:11332"/>
        <dbReference type="Rhea" id="RHEA-COMP:14527"/>
        <dbReference type="Rhea" id="RHEA-COMP:17347"/>
        <dbReference type="ChEBI" id="CHEBI:30616"/>
        <dbReference type="ChEBI" id="CHEBI:33019"/>
        <dbReference type="ChEBI" id="CHEBI:140395"/>
        <dbReference type="ChEBI" id="CHEBI:173115"/>
        <dbReference type="EC" id="2.7.7.19"/>
    </reaction>
</comment>
<dbReference type="HAMAP" id="MF_00957">
    <property type="entry name" value="PolyA_pol"/>
    <property type="match status" value="1"/>
</dbReference>
<dbReference type="InterPro" id="IPR032828">
    <property type="entry name" value="PolyA_RNA-bd"/>
</dbReference>
<dbReference type="SUPFAM" id="SSF81891">
    <property type="entry name" value="Poly A polymerase C-terminal region-like"/>
    <property type="match status" value="1"/>
</dbReference>
<dbReference type="GO" id="GO:0043633">
    <property type="term" value="P:polyadenylation-dependent RNA catabolic process"/>
    <property type="evidence" value="ECO:0007669"/>
    <property type="project" value="InterPro"/>
</dbReference>
<evidence type="ECO:0000313" key="8">
    <source>
        <dbReference type="EMBL" id="HET47406.1"/>
    </source>
</evidence>
<evidence type="ECO:0000256" key="2">
    <source>
        <dbReference type="ARBA" id="ARBA00022741"/>
    </source>
</evidence>
<dbReference type="GO" id="GO:1990817">
    <property type="term" value="F:poly(A) RNA polymerase activity"/>
    <property type="evidence" value="ECO:0007669"/>
    <property type="project" value="UniProtKB-UniRule"/>
</dbReference>
<dbReference type="PANTHER" id="PTHR43051:SF1">
    <property type="entry name" value="POLYNUCLEOTIDE ADENYLYLTRANSFERASE FAMILY PROTEIN"/>
    <property type="match status" value="1"/>
</dbReference>
<dbReference type="Pfam" id="PF12627">
    <property type="entry name" value="PolyA_pol_RNAbd"/>
    <property type="match status" value="1"/>
</dbReference>
<reference evidence="8" key="1">
    <citation type="journal article" date="2020" name="mSystems">
        <title>Genome- and Community-Level Interaction Insights into Carbon Utilization and Element Cycling Functions of Hydrothermarchaeota in Hydrothermal Sediment.</title>
        <authorList>
            <person name="Zhou Z."/>
            <person name="Liu Y."/>
            <person name="Xu W."/>
            <person name="Pan J."/>
            <person name="Luo Z.H."/>
            <person name="Li M."/>
        </authorList>
    </citation>
    <scope>NUCLEOTIDE SEQUENCE [LARGE SCALE GENOMIC DNA]</scope>
    <source>
        <strain evidence="8">SpSt-299</strain>
    </source>
</reference>
<dbReference type="SUPFAM" id="SSF81301">
    <property type="entry name" value="Nucleotidyltransferase"/>
    <property type="match status" value="1"/>
</dbReference>
<dbReference type="InterPro" id="IPR052191">
    <property type="entry name" value="tRNA_ntf/polyA_polymerase_I"/>
</dbReference>
<evidence type="ECO:0000256" key="3">
    <source>
        <dbReference type="HAMAP-Rule" id="MF_00957"/>
    </source>
</evidence>
<feature type="active site" evidence="3">
    <location>
        <position position="145"/>
    </location>
</feature>
<dbReference type="GO" id="GO:0006397">
    <property type="term" value="P:mRNA processing"/>
    <property type="evidence" value="ECO:0007669"/>
    <property type="project" value="UniProtKB-KW"/>
</dbReference>
<organism evidence="8">
    <name type="scientific">Thermoanaerobaculum aquaticum</name>
    <dbReference type="NCBI Taxonomy" id="1312852"/>
    <lineage>
        <taxon>Bacteria</taxon>
        <taxon>Pseudomonadati</taxon>
        <taxon>Acidobacteriota</taxon>
        <taxon>Thermoanaerobaculia</taxon>
        <taxon>Thermoanaerobaculales</taxon>
        <taxon>Thermoanaerobaculaceae</taxon>
        <taxon>Thermoanaerobaculum</taxon>
    </lineage>
</organism>
<accession>A0A7C2NBB3</accession>
<dbReference type="Gene3D" id="1.10.3090.10">
    <property type="entry name" value="cca-adding enzyme, domain 2"/>
    <property type="match status" value="1"/>
</dbReference>
<feature type="domain" description="Poly A polymerase head" evidence="6">
    <location>
        <begin position="45"/>
        <end position="176"/>
    </location>
</feature>
<keyword evidence="1 3" id="KW-0808">Transferase</keyword>
<proteinExistence type="inferred from homology"/>
<keyword evidence="3" id="KW-0067">ATP-binding</keyword>
<dbReference type="AlphaFoldDB" id="A0A7C2NBB3"/>
<gene>
    <name evidence="3 8" type="primary">pcnB</name>
    <name evidence="8" type="ORF">ENQ31_04515</name>
</gene>
<keyword evidence="3" id="KW-0507">mRNA processing</keyword>
<dbReference type="CDD" id="cd05398">
    <property type="entry name" value="NT_ClassII-CCAase"/>
    <property type="match status" value="1"/>
</dbReference>
<dbReference type="InterPro" id="IPR010206">
    <property type="entry name" value="PolA_pol_I"/>
</dbReference>
<dbReference type="PANTHER" id="PTHR43051">
    <property type="entry name" value="POLYNUCLEOTIDE ADENYLYLTRANSFERASE FAMILY PROTEIN"/>
    <property type="match status" value="1"/>
</dbReference>
<keyword evidence="3" id="KW-0804">Transcription</keyword>
<feature type="region of interest" description="Disordered" evidence="5">
    <location>
        <begin position="408"/>
        <end position="429"/>
    </location>
</feature>
<feature type="active site" evidence="3">
    <location>
        <position position="65"/>
    </location>
</feature>
<dbReference type="InterPro" id="IPR002646">
    <property type="entry name" value="PolA_pol_head_dom"/>
</dbReference>
<keyword evidence="8" id="KW-0548">Nucleotidyltransferase</keyword>
<feature type="domain" description="tRNA nucleotidyltransferase/poly(A) polymerase RNA and SrmB- binding" evidence="7">
    <location>
        <begin position="203"/>
        <end position="263"/>
    </location>
</feature>
<feature type="region of interest" description="Disordered" evidence="5">
    <location>
        <begin position="112"/>
        <end position="136"/>
    </location>
</feature>
<evidence type="ECO:0000259" key="7">
    <source>
        <dbReference type="Pfam" id="PF12627"/>
    </source>
</evidence>
<feature type="active site" evidence="3">
    <location>
        <position position="63"/>
    </location>
</feature>
<keyword evidence="3 4" id="KW-0694">RNA-binding</keyword>
<dbReference type="Pfam" id="PF01743">
    <property type="entry name" value="PolyA_pol"/>
    <property type="match status" value="1"/>
</dbReference>
<dbReference type="GO" id="GO:0005524">
    <property type="term" value="F:ATP binding"/>
    <property type="evidence" value="ECO:0007669"/>
    <property type="project" value="UniProtKB-UniRule"/>
</dbReference>
<comment type="function">
    <text evidence="3">Adds poly(A) tail to the 3' end of many RNAs, which usually targets these RNAs for decay. Plays a significant role in the global control of gene expression, through influencing the rate of transcript degradation, and in the general RNA quality control.</text>
</comment>
<dbReference type="EMBL" id="DSMR01000329">
    <property type="protein sequence ID" value="HET47406.1"/>
    <property type="molecule type" value="Genomic_DNA"/>
</dbReference>